<dbReference type="OrthoDB" id="9808136at2"/>
<feature type="transmembrane region" description="Helical" evidence="6">
    <location>
        <begin position="81"/>
        <end position="100"/>
    </location>
</feature>
<dbReference type="InterPro" id="IPR001851">
    <property type="entry name" value="ABC_transp_permease"/>
</dbReference>
<organism evidence="7 8">
    <name type="scientific">Hartmannibacter diazotrophicus</name>
    <dbReference type="NCBI Taxonomy" id="1482074"/>
    <lineage>
        <taxon>Bacteria</taxon>
        <taxon>Pseudomonadati</taxon>
        <taxon>Pseudomonadota</taxon>
        <taxon>Alphaproteobacteria</taxon>
        <taxon>Hyphomicrobiales</taxon>
        <taxon>Pleomorphomonadaceae</taxon>
        <taxon>Hartmannibacter</taxon>
    </lineage>
</organism>
<dbReference type="GO" id="GO:0005886">
    <property type="term" value="C:plasma membrane"/>
    <property type="evidence" value="ECO:0007669"/>
    <property type="project" value="UniProtKB-SubCell"/>
</dbReference>
<proteinExistence type="predicted"/>
<evidence type="ECO:0000256" key="4">
    <source>
        <dbReference type="ARBA" id="ARBA00022989"/>
    </source>
</evidence>
<dbReference type="AlphaFoldDB" id="A0A2C9D529"/>
<dbReference type="CDD" id="cd06579">
    <property type="entry name" value="TM_PBP1_transp_AraH_like"/>
    <property type="match status" value="1"/>
</dbReference>
<evidence type="ECO:0000256" key="2">
    <source>
        <dbReference type="ARBA" id="ARBA00022475"/>
    </source>
</evidence>
<feature type="transmembrane region" description="Helical" evidence="6">
    <location>
        <begin position="26"/>
        <end position="47"/>
    </location>
</feature>
<feature type="transmembrane region" description="Helical" evidence="6">
    <location>
        <begin position="53"/>
        <end position="74"/>
    </location>
</feature>
<name>A0A2C9D529_9HYPH</name>
<feature type="transmembrane region" description="Helical" evidence="6">
    <location>
        <begin position="106"/>
        <end position="125"/>
    </location>
</feature>
<keyword evidence="5 6" id="KW-0472">Membrane</keyword>
<dbReference type="Pfam" id="PF02653">
    <property type="entry name" value="BPD_transp_2"/>
    <property type="match status" value="1"/>
</dbReference>
<accession>A0A2C9D529</accession>
<feature type="transmembrane region" description="Helical" evidence="6">
    <location>
        <begin position="260"/>
        <end position="277"/>
    </location>
</feature>
<evidence type="ECO:0000256" key="5">
    <source>
        <dbReference type="ARBA" id="ARBA00023136"/>
    </source>
</evidence>
<reference evidence="8" key="1">
    <citation type="submission" date="2017-09" db="EMBL/GenBank/DDBJ databases">
        <title>Genome sequence of Nannocystis excedens DSM 71.</title>
        <authorList>
            <person name="Blom J."/>
        </authorList>
    </citation>
    <scope>NUCLEOTIDE SEQUENCE [LARGE SCALE GENOMIC DNA]</scope>
    <source>
        <strain evidence="8">type strain: E19</strain>
    </source>
</reference>
<dbReference type="EMBL" id="LT960614">
    <property type="protein sequence ID" value="SON55279.1"/>
    <property type="molecule type" value="Genomic_DNA"/>
</dbReference>
<feature type="transmembrane region" description="Helical" evidence="6">
    <location>
        <begin position="137"/>
        <end position="155"/>
    </location>
</feature>
<dbReference type="GO" id="GO:0022857">
    <property type="term" value="F:transmembrane transporter activity"/>
    <property type="evidence" value="ECO:0007669"/>
    <property type="project" value="InterPro"/>
</dbReference>
<gene>
    <name evidence="7" type="primary">rbsC_4</name>
    <name evidence="7" type="ORF">HDIA_1738</name>
</gene>
<evidence type="ECO:0000256" key="3">
    <source>
        <dbReference type="ARBA" id="ARBA00022692"/>
    </source>
</evidence>
<keyword evidence="3 6" id="KW-0812">Transmembrane</keyword>
<evidence type="ECO:0000256" key="6">
    <source>
        <dbReference type="SAM" id="Phobius"/>
    </source>
</evidence>
<feature type="transmembrane region" description="Helical" evidence="6">
    <location>
        <begin position="307"/>
        <end position="325"/>
    </location>
</feature>
<feature type="transmembrane region" description="Helical" evidence="6">
    <location>
        <begin position="218"/>
        <end position="248"/>
    </location>
</feature>
<keyword evidence="2" id="KW-1003">Cell membrane</keyword>
<dbReference type="PANTHER" id="PTHR32196">
    <property type="entry name" value="ABC TRANSPORTER PERMEASE PROTEIN YPHD-RELATED-RELATED"/>
    <property type="match status" value="1"/>
</dbReference>
<keyword evidence="4 6" id="KW-1133">Transmembrane helix</keyword>
<sequence>MANATANSTSSQSIAARLLDGLREPLALAIMAIVVMLAVGELLSPGFARGDQIMRLLTVAALLGIAAAGQNLVILAGGEGIDLSIGAMISFGAVIAGNVMNGNDAAIAQAIFAATSVTFLIGLVNGIGVTVVRIPPLVMTLGMMTVIQGGLVVFSQGIPSGNAAPSLMQFINQPALFGLPGILFAWAALTVVMIFVLRRTAFGFAIYAIGANPRAARLVGLPVGVIRTLVFALSGALGGLTGVLVIGYTGNSFISVGDQYMLPTIIAVVIGGTSLAGGTGGYIGTVAGAIALVLLQSLLITLHLESWGRQLIFGGTLLLLLTLYGRQRALRA</sequence>
<comment type="subcellular location">
    <subcellularLocation>
        <location evidence="1">Cell membrane</location>
        <topology evidence="1">Multi-pass membrane protein</topology>
    </subcellularLocation>
</comment>
<evidence type="ECO:0000313" key="7">
    <source>
        <dbReference type="EMBL" id="SON55279.1"/>
    </source>
</evidence>
<dbReference type="KEGG" id="hdi:HDIA_1738"/>
<evidence type="ECO:0000256" key="1">
    <source>
        <dbReference type="ARBA" id="ARBA00004651"/>
    </source>
</evidence>
<keyword evidence="8" id="KW-1185">Reference proteome</keyword>
<feature type="transmembrane region" description="Helical" evidence="6">
    <location>
        <begin position="175"/>
        <end position="197"/>
    </location>
</feature>
<feature type="transmembrane region" description="Helical" evidence="6">
    <location>
        <begin position="282"/>
        <end position="301"/>
    </location>
</feature>
<protein>
    <submittedName>
        <fullName evidence="7">Ribose transport system permease protein RbsC</fullName>
    </submittedName>
</protein>
<evidence type="ECO:0000313" key="8">
    <source>
        <dbReference type="Proteomes" id="UP000223606"/>
    </source>
</evidence>
<dbReference type="Proteomes" id="UP000223606">
    <property type="component" value="Chromosome 1"/>
</dbReference>